<evidence type="ECO:0000256" key="9">
    <source>
        <dbReference type="ARBA" id="ARBA00047899"/>
    </source>
</evidence>
<keyword evidence="3" id="KW-0723">Serine/threonine-protein kinase</keyword>
<evidence type="ECO:0000313" key="12">
    <source>
        <dbReference type="EMBL" id="EAX94138.1"/>
    </source>
</evidence>
<evidence type="ECO:0000256" key="8">
    <source>
        <dbReference type="ARBA" id="ARBA00022840"/>
    </source>
</evidence>
<dbReference type="InParanoid" id="A2FLT5"/>
<evidence type="ECO:0000256" key="7">
    <source>
        <dbReference type="ARBA" id="ARBA00022777"/>
    </source>
</evidence>
<gene>
    <name evidence="12" type="ORF">TVAG_080440</name>
</gene>
<dbReference type="GO" id="GO:0004674">
    <property type="term" value="F:protein serine/threonine kinase activity"/>
    <property type="evidence" value="ECO:0000318"/>
    <property type="project" value="GO_Central"/>
</dbReference>
<name>A2FLT5_TRIV3</name>
<dbReference type="GO" id="GO:0005524">
    <property type="term" value="F:ATP binding"/>
    <property type="evidence" value="ECO:0007669"/>
    <property type="project" value="UniProtKB-KW"/>
</dbReference>
<protein>
    <recommendedName>
        <fullName evidence="2">non-specific serine/threonine protein kinase</fullName>
        <ecNumber evidence="2">2.7.11.1</ecNumber>
    </recommendedName>
</protein>
<dbReference type="InterPro" id="IPR000719">
    <property type="entry name" value="Prot_kinase_dom"/>
</dbReference>
<comment type="similarity">
    <text evidence="1">Belongs to the protein kinase superfamily. CMGC Ser/Thr protein kinase family. GSK-3 subfamily.</text>
</comment>
<dbReference type="PROSITE" id="PS00108">
    <property type="entry name" value="PROTEIN_KINASE_ST"/>
    <property type="match status" value="1"/>
</dbReference>
<dbReference type="PANTHER" id="PTHR24057">
    <property type="entry name" value="GLYCOGEN SYNTHASE KINASE-3 ALPHA"/>
    <property type="match status" value="1"/>
</dbReference>
<dbReference type="InterPro" id="IPR050591">
    <property type="entry name" value="GSK-3"/>
</dbReference>
<dbReference type="Gene3D" id="3.30.200.20">
    <property type="entry name" value="Phosphorylase Kinase, domain 1"/>
    <property type="match status" value="1"/>
</dbReference>
<reference evidence="12" key="2">
    <citation type="journal article" date="2007" name="Science">
        <title>Draft genome sequence of the sexually transmitted pathogen Trichomonas vaginalis.</title>
        <authorList>
            <person name="Carlton J.M."/>
            <person name="Hirt R.P."/>
            <person name="Silva J.C."/>
            <person name="Delcher A.L."/>
            <person name="Schatz M."/>
            <person name="Zhao Q."/>
            <person name="Wortman J.R."/>
            <person name="Bidwell S.L."/>
            <person name="Alsmark U.C.M."/>
            <person name="Besteiro S."/>
            <person name="Sicheritz-Ponten T."/>
            <person name="Noel C.J."/>
            <person name="Dacks J.B."/>
            <person name="Foster P.G."/>
            <person name="Simillion C."/>
            <person name="Van de Peer Y."/>
            <person name="Miranda-Saavedra D."/>
            <person name="Barton G.J."/>
            <person name="Westrop G.D."/>
            <person name="Mueller S."/>
            <person name="Dessi D."/>
            <person name="Fiori P.L."/>
            <person name="Ren Q."/>
            <person name="Paulsen I."/>
            <person name="Zhang H."/>
            <person name="Bastida-Corcuera F.D."/>
            <person name="Simoes-Barbosa A."/>
            <person name="Brown M.T."/>
            <person name="Hayes R.D."/>
            <person name="Mukherjee M."/>
            <person name="Okumura C.Y."/>
            <person name="Schneider R."/>
            <person name="Smith A.J."/>
            <person name="Vanacova S."/>
            <person name="Villalvazo M."/>
            <person name="Haas B.J."/>
            <person name="Pertea M."/>
            <person name="Feldblyum T.V."/>
            <person name="Utterback T.R."/>
            <person name="Shu C.L."/>
            <person name="Osoegawa K."/>
            <person name="de Jong P.J."/>
            <person name="Hrdy I."/>
            <person name="Horvathova L."/>
            <person name="Zubacova Z."/>
            <person name="Dolezal P."/>
            <person name="Malik S.B."/>
            <person name="Logsdon J.M. Jr."/>
            <person name="Henze K."/>
            <person name="Gupta A."/>
            <person name="Wang C.C."/>
            <person name="Dunne R.L."/>
            <person name="Upcroft J.A."/>
            <person name="Upcroft P."/>
            <person name="White O."/>
            <person name="Salzberg S.L."/>
            <person name="Tang P."/>
            <person name="Chiu C.-H."/>
            <person name="Lee Y.-S."/>
            <person name="Embley T.M."/>
            <person name="Coombs G.H."/>
            <person name="Mottram J.C."/>
            <person name="Tachezy J."/>
            <person name="Fraser-Liggett C.M."/>
            <person name="Johnson P.J."/>
        </authorList>
    </citation>
    <scope>NUCLEOTIDE SEQUENCE [LARGE SCALE GENOMIC DNA]</scope>
    <source>
        <strain evidence="12">G3</strain>
    </source>
</reference>
<dbReference type="AlphaFoldDB" id="A2FLT5"/>
<reference evidence="12" key="1">
    <citation type="submission" date="2006-10" db="EMBL/GenBank/DDBJ databases">
        <authorList>
            <person name="Amadeo P."/>
            <person name="Zhao Q."/>
            <person name="Wortman J."/>
            <person name="Fraser-Liggett C."/>
            <person name="Carlton J."/>
        </authorList>
    </citation>
    <scope>NUCLEOTIDE SEQUENCE</scope>
    <source>
        <strain evidence="12">G3</strain>
    </source>
</reference>
<dbReference type="InterPro" id="IPR008271">
    <property type="entry name" value="Ser/Thr_kinase_AS"/>
</dbReference>
<dbReference type="OrthoDB" id="272141at2759"/>
<evidence type="ECO:0000256" key="1">
    <source>
        <dbReference type="ARBA" id="ARBA00005527"/>
    </source>
</evidence>
<evidence type="ECO:0000259" key="11">
    <source>
        <dbReference type="PROSITE" id="PS50011"/>
    </source>
</evidence>
<dbReference type="PROSITE" id="PS50011">
    <property type="entry name" value="PROTEIN_KINASE_DOM"/>
    <property type="match status" value="1"/>
</dbReference>
<organism evidence="12 13">
    <name type="scientific">Trichomonas vaginalis (strain ATCC PRA-98 / G3)</name>
    <dbReference type="NCBI Taxonomy" id="412133"/>
    <lineage>
        <taxon>Eukaryota</taxon>
        <taxon>Metamonada</taxon>
        <taxon>Parabasalia</taxon>
        <taxon>Trichomonadida</taxon>
        <taxon>Trichomonadidae</taxon>
        <taxon>Trichomonas</taxon>
    </lineage>
</organism>
<dbReference type="SUPFAM" id="SSF56112">
    <property type="entry name" value="Protein kinase-like (PK-like)"/>
    <property type="match status" value="1"/>
</dbReference>
<evidence type="ECO:0000256" key="5">
    <source>
        <dbReference type="ARBA" id="ARBA00022679"/>
    </source>
</evidence>
<dbReference type="eggNOG" id="KOG0658">
    <property type="taxonomic scope" value="Eukaryota"/>
</dbReference>
<keyword evidence="4" id="KW-0597">Phosphoprotein</keyword>
<dbReference type="SMR" id="A2FLT5"/>
<dbReference type="EC" id="2.7.11.1" evidence="2"/>
<evidence type="ECO:0000256" key="3">
    <source>
        <dbReference type="ARBA" id="ARBA00022527"/>
    </source>
</evidence>
<evidence type="ECO:0000256" key="4">
    <source>
        <dbReference type="ARBA" id="ARBA00022553"/>
    </source>
</evidence>
<keyword evidence="7 12" id="KW-0418">Kinase</keyword>
<comment type="catalytic activity">
    <reaction evidence="10">
        <text>L-seryl-[protein] + ATP = O-phospho-L-seryl-[protein] + ADP + H(+)</text>
        <dbReference type="Rhea" id="RHEA:17989"/>
        <dbReference type="Rhea" id="RHEA-COMP:9863"/>
        <dbReference type="Rhea" id="RHEA-COMP:11604"/>
        <dbReference type="ChEBI" id="CHEBI:15378"/>
        <dbReference type="ChEBI" id="CHEBI:29999"/>
        <dbReference type="ChEBI" id="CHEBI:30616"/>
        <dbReference type="ChEBI" id="CHEBI:83421"/>
        <dbReference type="ChEBI" id="CHEBI:456216"/>
        <dbReference type="EC" id="2.7.11.1"/>
    </reaction>
</comment>
<dbReference type="InterPro" id="IPR011009">
    <property type="entry name" value="Kinase-like_dom_sf"/>
</dbReference>
<dbReference type="VEuPathDB" id="TrichDB:TVAG_080440"/>
<dbReference type="EMBL" id="DS113874">
    <property type="protein sequence ID" value="EAX94138.1"/>
    <property type="molecule type" value="Genomic_DNA"/>
</dbReference>
<evidence type="ECO:0000256" key="6">
    <source>
        <dbReference type="ARBA" id="ARBA00022741"/>
    </source>
</evidence>
<keyword evidence="8" id="KW-0067">ATP-binding</keyword>
<dbReference type="SMART" id="SM00220">
    <property type="entry name" value="S_TKc"/>
    <property type="match status" value="1"/>
</dbReference>
<evidence type="ECO:0000256" key="10">
    <source>
        <dbReference type="ARBA" id="ARBA00048679"/>
    </source>
</evidence>
<dbReference type="GO" id="GO:0005634">
    <property type="term" value="C:nucleus"/>
    <property type="evidence" value="ECO:0000318"/>
    <property type="project" value="GO_Central"/>
</dbReference>
<dbReference type="PANTHER" id="PTHR24057:SF0">
    <property type="entry name" value="PROTEIN KINASE SHAGGY-RELATED"/>
    <property type="match status" value="1"/>
</dbReference>
<feature type="domain" description="Protein kinase" evidence="11">
    <location>
        <begin position="1"/>
        <end position="278"/>
    </location>
</feature>
<keyword evidence="13" id="KW-1185">Reference proteome</keyword>
<evidence type="ECO:0000313" key="13">
    <source>
        <dbReference type="Proteomes" id="UP000001542"/>
    </source>
</evidence>
<dbReference type="OMA" id="CAHASYD"/>
<proteinExistence type="inferred from homology"/>
<dbReference type="VEuPathDB" id="TrichDB:TVAGG3_0518610"/>
<comment type="catalytic activity">
    <reaction evidence="9">
        <text>L-threonyl-[protein] + ATP = O-phospho-L-threonyl-[protein] + ADP + H(+)</text>
        <dbReference type="Rhea" id="RHEA:46608"/>
        <dbReference type="Rhea" id="RHEA-COMP:11060"/>
        <dbReference type="Rhea" id="RHEA-COMP:11605"/>
        <dbReference type="ChEBI" id="CHEBI:15378"/>
        <dbReference type="ChEBI" id="CHEBI:30013"/>
        <dbReference type="ChEBI" id="CHEBI:30616"/>
        <dbReference type="ChEBI" id="CHEBI:61977"/>
        <dbReference type="ChEBI" id="CHEBI:456216"/>
        <dbReference type="EC" id="2.7.11.1"/>
    </reaction>
</comment>
<dbReference type="FunFam" id="1.10.510.10:FF:000688">
    <property type="entry name" value="RIM11p Protein kinase"/>
    <property type="match status" value="1"/>
</dbReference>
<dbReference type="InterPro" id="IPR039192">
    <property type="entry name" value="STKc_GSK3"/>
</dbReference>
<dbReference type="CDD" id="cd14137">
    <property type="entry name" value="STKc_GSK3"/>
    <property type="match status" value="1"/>
</dbReference>
<dbReference type="STRING" id="5722.A2FLT5"/>
<keyword evidence="5" id="KW-0808">Transferase</keyword>
<dbReference type="Gene3D" id="1.10.510.10">
    <property type="entry name" value="Transferase(Phosphotransferase) domain 1"/>
    <property type="match status" value="1"/>
</dbReference>
<evidence type="ECO:0000256" key="2">
    <source>
        <dbReference type="ARBA" id="ARBA00012513"/>
    </source>
</evidence>
<dbReference type="Proteomes" id="UP000001542">
    <property type="component" value="Unassembled WGS sequence"/>
</dbReference>
<keyword evidence="6" id="KW-0547">Nucleotide-binding</keyword>
<accession>A2FLT5</accession>
<dbReference type="Pfam" id="PF00069">
    <property type="entry name" value="Pkinase"/>
    <property type="match status" value="1"/>
</dbReference>
<sequence>MQMGQGAFGTVISALDQDGQMIAIKTIKIDPKFQNREADIMKKLDHQNCIKLKSVYRKKADEGEVFQYIVMEYMPTSLGKFLGNCKTTKRPMIKQSIKHYAQQLFKGLEYIHSLGICHRDLKPDNVLIDPKAHTLKLCDFGSAKNIKEGDKSTADIGSRFYRAPEILLGCTHYDFSIDIWSAGCVIAQMLLDGNVIFAGDDNNDQVVKIMNIMGCPSEEDANSFEHPLPWPTAERTTDLTLLFPPNTESKLIDLLTAIFSYNPKDRPTATECLKSPYFQTMKSSLPFLKVSRGNFS</sequence>